<comment type="caution">
    <text evidence="5">The sequence shown here is derived from an EMBL/GenBank/DDBJ whole genome shotgun (WGS) entry which is preliminary data.</text>
</comment>
<dbReference type="RefSeq" id="XP_020131486.1">
    <property type="nucleotide sequence ID" value="XM_020271757.1"/>
</dbReference>
<proteinExistence type="predicted"/>
<accession>A0A1J9R4R7</accession>
<dbReference type="PROSITE" id="PS51186">
    <property type="entry name" value="GNAT"/>
    <property type="match status" value="1"/>
</dbReference>
<sequence length="394" mass="40631">MLQTSITKWLSKPKAVSQPDAVPLEPQRPKKPDSNPEHPAKPITDTAADDGATITPTAPAAVLAHGSGSGSGSGSATASGSAPAHGSPPPPTTSIRTTTLAPLAPNITLAPLTSATLPSFRRLNTLLLEIPYPTKFYDEILTDPTTASITLAAFWRNTPTSTSTAPNQKTPSPGILIAGIRCRLLSPSASPLQTAPPTTTTTSTTQTQTQPPAPQHHLPKPQPHLYIATLSTLSPYRSHGLATHLLADVVATAARRHGVAAVCAHVWVANEDGLAWYRRRGFDVARREEGYYRRLRPSAAWVVWRRVGVGDWLVGGVGGVGAVAGKEDVEGAAGAAGAAEGEEGEEGKEEGEETEEEEGEGDGEGEGMGGVESAAGAGAGAGLIGKDGCKEIAG</sequence>
<dbReference type="Pfam" id="PF00583">
    <property type="entry name" value="Acetyltransf_1"/>
    <property type="match status" value="1"/>
</dbReference>
<dbReference type="CDD" id="cd04301">
    <property type="entry name" value="NAT_SF"/>
    <property type="match status" value="1"/>
</dbReference>
<dbReference type="PANTHER" id="PTHR42919">
    <property type="entry name" value="N-ALPHA-ACETYLTRANSFERASE"/>
    <property type="match status" value="1"/>
</dbReference>
<dbReference type="InterPro" id="IPR051556">
    <property type="entry name" value="N-term/lysine_N-AcTrnsfr"/>
</dbReference>
<dbReference type="AlphaFoldDB" id="A0A1J9R4R7"/>
<dbReference type="InterPro" id="IPR000182">
    <property type="entry name" value="GNAT_dom"/>
</dbReference>
<feature type="compositionally biased region" description="Basic and acidic residues" evidence="3">
    <location>
        <begin position="27"/>
        <end position="40"/>
    </location>
</feature>
<reference evidence="5 6" key="1">
    <citation type="submission" date="2016-10" db="EMBL/GenBank/DDBJ databases">
        <title>Proteomics and genomics reveal pathogen-plant mechanisms compatible with a hemibiotrophic lifestyle of Diplodia corticola.</title>
        <authorList>
            <person name="Fernandes I."/>
            <person name="De Jonge R."/>
            <person name="Van De Peer Y."/>
            <person name="Devreese B."/>
            <person name="Alves A."/>
            <person name="Esteves A.C."/>
        </authorList>
    </citation>
    <scope>NUCLEOTIDE SEQUENCE [LARGE SCALE GENOMIC DNA]</scope>
    <source>
        <strain evidence="5 6">CBS 112549</strain>
    </source>
</reference>
<organism evidence="5 6">
    <name type="scientific">Diplodia corticola</name>
    <dbReference type="NCBI Taxonomy" id="236234"/>
    <lineage>
        <taxon>Eukaryota</taxon>
        <taxon>Fungi</taxon>
        <taxon>Dikarya</taxon>
        <taxon>Ascomycota</taxon>
        <taxon>Pezizomycotina</taxon>
        <taxon>Dothideomycetes</taxon>
        <taxon>Dothideomycetes incertae sedis</taxon>
        <taxon>Botryosphaeriales</taxon>
        <taxon>Botryosphaeriaceae</taxon>
        <taxon>Diplodia</taxon>
    </lineage>
</organism>
<evidence type="ECO:0000256" key="3">
    <source>
        <dbReference type="SAM" id="MobiDB-lite"/>
    </source>
</evidence>
<feature type="compositionally biased region" description="Low complexity" evidence="3">
    <location>
        <begin position="188"/>
        <end position="210"/>
    </location>
</feature>
<keyword evidence="2" id="KW-0012">Acyltransferase</keyword>
<feature type="compositionally biased region" description="Low complexity" evidence="3">
    <location>
        <begin position="74"/>
        <end position="85"/>
    </location>
</feature>
<protein>
    <submittedName>
        <fullName evidence="5">Acyl-n-protein</fullName>
    </submittedName>
</protein>
<feature type="region of interest" description="Disordered" evidence="3">
    <location>
        <begin position="331"/>
        <end position="394"/>
    </location>
</feature>
<evidence type="ECO:0000259" key="4">
    <source>
        <dbReference type="PROSITE" id="PS51186"/>
    </source>
</evidence>
<evidence type="ECO:0000256" key="2">
    <source>
        <dbReference type="ARBA" id="ARBA00023315"/>
    </source>
</evidence>
<evidence type="ECO:0000256" key="1">
    <source>
        <dbReference type="ARBA" id="ARBA00022679"/>
    </source>
</evidence>
<feature type="compositionally biased region" description="Low complexity" evidence="3">
    <location>
        <begin position="42"/>
        <end position="66"/>
    </location>
</feature>
<evidence type="ECO:0000313" key="6">
    <source>
        <dbReference type="Proteomes" id="UP000183809"/>
    </source>
</evidence>
<feature type="region of interest" description="Disordered" evidence="3">
    <location>
        <begin position="188"/>
        <end position="221"/>
    </location>
</feature>
<dbReference type="GO" id="GO:0016747">
    <property type="term" value="F:acyltransferase activity, transferring groups other than amino-acyl groups"/>
    <property type="evidence" value="ECO:0007669"/>
    <property type="project" value="InterPro"/>
</dbReference>
<dbReference type="PANTHER" id="PTHR42919:SF8">
    <property type="entry name" value="N-ALPHA-ACETYLTRANSFERASE 50"/>
    <property type="match status" value="1"/>
</dbReference>
<name>A0A1J9R4R7_9PEZI</name>
<dbReference type="GeneID" id="31012016"/>
<feature type="region of interest" description="Disordered" evidence="3">
    <location>
        <begin position="1"/>
        <end position="96"/>
    </location>
</feature>
<evidence type="ECO:0000313" key="5">
    <source>
        <dbReference type="EMBL" id="OJD35226.1"/>
    </source>
</evidence>
<feature type="domain" description="N-acetyltransferase" evidence="4">
    <location>
        <begin position="107"/>
        <end position="308"/>
    </location>
</feature>
<dbReference type="GO" id="GO:0031415">
    <property type="term" value="C:NatA complex"/>
    <property type="evidence" value="ECO:0007669"/>
    <property type="project" value="TreeGrafter"/>
</dbReference>
<dbReference type="OrthoDB" id="47374at2759"/>
<gene>
    <name evidence="5" type="ORF">BKCO1_18000125</name>
</gene>
<dbReference type="STRING" id="236234.A0A1J9R4R7"/>
<dbReference type="Gene3D" id="3.40.630.30">
    <property type="match status" value="1"/>
</dbReference>
<dbReference type="SUPFAM" id="SSF55729">
    <property type="entry name" value="Acyl-CoA N-acyltransferases (Nat)"/>
    <property type="match status" value="1"/>
</dbReference>
<dbReference type="EMBL" id="MNUE01000018">
    <property type="protein sequence ID" value="OJD35226.1"/>
    <property type="molecule type" value="Genomic_DNA"/>
</dbReference>
<dbReference type="InterPro" id="IPR016181">
    <property type="entry name" value="Acyl_CoA_acyltransferase"/>
</dbReference>
<dbReference type="GO" id="GO:0007064">
    <property type="term" value="P:mitotic sister chromatid cohesion"/>
    <property type="evidence" value="ECO:0007669"/>
    <property type="project" value="TreeGrafter"/>
</dbReference>
<keyword evidence="1" id="KW-0808">Transferase</keyword>
<keyword evidence="6" id="KW-1185">Reference proteome</keyword>
<feature type="compositionally biased region" description="Acidic residues" evidence="3">
    <location>
        <begin position="340"/>
        <end position="365"/>
    </location>
</feature>
<dbReference type="Proteomes" id="UP000183809">
    <property type="component" value="Unassembled WGS sequence"/>
</dbReference>